<name>A0ABQ9IQT9_9CUCU</name>
<comment type="caution">
    <text evidence="1">The sequence shown here is derived from an EMBL/GenBank/DDBJ whole genome shotgun (WGS) entry which is preliminary data.</text>
</comment>
<dbReference type="PANTHER" id="PTHR33395">
    <property type="entry name" value="TRANSCRIPTASE, PUTATIVE-RELATED-RELATED"/>
    <property type="match status" value="1"/>
</dbReference>
<evidence type="ECO:0000313" key="1">
    <source>
        <dbReference type="EMBL" id="KAJ8954934.1"/>
    </source>
</evidence>
<keyword evidence="2" id="KW-1185">Reference proteome</keyword>
<sequence length="676" mass="78609">MSNHLQILYQNTRGLRTKTNEILNSISQCDCSVIALTETWLDQSVHDSEIFPQNYNVYRADRNYSLTKCTRGGGVLIGVIDRLKSVRMNLDTIAFTQVSQKIDILIVKIICDFNSIFLVNIYIPPQTTTGEYEQLFEALETLDYLYNGNTLITGDFNIPDYSNHIENHITNNQISLLINFAEVFNLHQHNFVQNINNKLLDLVWYNSGCLVERSLEPLVKEDGHHPSLMLYCKLSSNCKLRNNLPNNFQNSYNFRRCDFPNLYDKVTHIDWSFLQTFQNADQACDYFYVPKYNKIKKTNYPPWFDYGIIKNLKLKSRHWRRYKISGDMKDFEEFSRIRRLIKKNVDSAYVKYMTSLEKDIKNNPQKFWSFINTKKGNANVSDEMTYNDTTLSTPDEIVNAFADLFSKSFTPPSHPQLNTVNCTSDSHTLSINEFGEEEVMIALKSIKPKMTMGPDCVPAFFVDCACLLAKPLTVLYNICLRTQTFPLTWKTSRVCPIFKKGDKHDINNFRPITVICNFGCAELFLEPLRIMFNLIIKTHTYPDTWKKTKICPVYKSGNKNDIVNHRPIALICAPSKLFETIIKYNIYVFDMPYNTLLKEHNYQKLESRRSYASALFVYKLFNAKIKCHALLEQFGLLVPHYYRRSTNLLFTSRPRTNLGENAPIYRLAKIANSVQN</sequence>
<dbReference type="InterPro" id="IPR036691">
    <property type="entry name" value="Endo/exonu/phosph_ase_sf"/>
</dbReference>
<organism evidence="1 2">
    <name type="scientific">Molorchus minor</name>
    <dbReference type="NCBI Taxonomy" id="1323400"/>
    <lineage>
        <taxon>Eukaryota</taxon>
        <taxon>Metazoa</taxon>
        <taxon>Ecdysozoa</taxon>
        <taxon>Arthropoda</taxon>
        <taxon>Hexapoda</taxon>
        <taxon>Insecta</taxon>
        <taxon>Pterygota</taxon>
        <taxon>Neoptera</taxon>
        <taxon>Endopterygota</taxon>
        <taxon>Coleoptera</taxon>
        <taxon>Polyphaga</taxon>
        <taxon>Cucujiformia</taxon>
        <taxon>Chrysomeloidea</taxon>
        <taxon>Cerambycidae</taxon>
        <taxon>Lamiinae</taxon>
        <taxon>Monochamini</taxon>
        <taxon>Molorchus</taxon>
    </lineage>
</organism>
<dbReference type="EMBL" id="JAPWTJ010003553">
    <property type="protein sequence ID" value="KAJ8954934.1"/>
    <property type="molecule type" value="Genomic_DNA"/>
</dbReference>
<gene>
    <name evidence="1" type="ORF">NQ317_013376</name>
</gene>
<evidence type="ECO:0008006" key="3">
    <source>
        <dbReference type="Google" id="ProtNLM"/>
    </source>
</evidence>
<dbReference type="PANTHER" id="PTHR33395:SF22">
    <property type="entry name" value="REVERSE TRANSCRIPTASE DOMAIN-CONTAINING PROTEIN"/>
    <property type="match status" value="1"/>
</dbReference>
<feature type="non-terminal residue" evidence="1">
    <location>
        <position position="676"/>
    </location>
</feature>
<dbReference type="SUPFAM" id="SSF56219">
    <property type="entry name" value="DNase I-like"/>
    <property type="match status" value="1"/>
</dbReference>
<accession>A0ABQ9IQT9</accession>
<evidence type="ECO:0000313" key="2">
    <source>
        <dbReference type="Proteomes" id="UP001162164"/>
    </source>
</evidence>
<reference evidence="1" key="1">
    <citation type="journal article" date="2023" name="Insect Mol. Biol.">
        <title>Genome sequencing provides insights into the evolution of gene families encoding plant cell wall-degrading enzymes in longhorned beetles.</title>
        <authorList>
            <person name="Shin N.R."/>
            <person name="Okamura Y."/>
            <person name="Kirsch R."/>
            <person name="Pauchet Y."/>
        </authorList>
    </citation>
    <scope>NUCLEOTIDE SEQUENCE</scope>
    <source>
        <strain evidence="1">MMC_N1</strain>
    </source>
</reference>
<dbReference type="Gene3D" id="3.60.10.10">
    <property type="entry name" value="Endonuclease/exonuclease/phosphatase"/>
    <property type="match status" value="1"/>
</dbReference>
<proteinExistence type="predicted"/>
<protein>
    <recommendedName>
        <fullName evidence="3">Endonuclease/exonuclease/phosphatase domain-containing protein</fullName>
    </recommendedName>
</protein>
<dbReference type="Proteomes" id="UP001162164">
    <property type="component" value="Unassembled WGS sequence"/>
</dbReference>